<dbReference type="EMBL" id="MLFT02000004">
    <property type="protein sequence ID" value="PHT50424.1"/>
    <property type="molecule type" value="Genomic_DNA"/>
</dbReference>
<keyword evidence="2" id="KW-1185">Reference proteome</keyword>
<organism evidence="1 2">
    <name type="scientific">Capsicum baccatum</name>
    <name type="common">Peruvian pepper</name>
    <dbReference type="NCBI Taxonomy" id="33114"/>
    <lineage>
        <taxon>Eukaryota</taxon>
        <taxon>Viridiplantae</taxon>
        <taxon>Streptophyta</taxon>
        <taxon>Embryophyta</taxon>
        <taxon>Tracheophyta</taxon>
        <taxon>Spermatophyta</taxon>
        <taxon>Magnoliopsida</taxon>
        <taxon>eudicotyledons</taxon>
        <taxon>Gunneridae</taxon>
        <taxon>Pentapetalae</taxon>
        <taxon>asterids</taxon>
        <taxon>lamiids</taxon>
        <taxon>Solanales</taxon>
        <taxon>Solanaceae</taxon>
        <taxon>Solanoideae</taxon>
        <taxon>Capsiceae</taxon>
        <taxon>Capsicum</taxon>
    </lineage>
</organism>
<protein>
    <recommendedName>
        <fullName evidence="3">F-box associated domain-containing protein</fullName>
    </recommendedName>
</protein>
<sequence>MTPLVMAAIRSFKLNMHLFSQSIEILTPKSGPWRRICNYPTDVCPRTGYKMEIHSCPSKIVPMEPLVYVHGAFHCLSDLNERGKYYVVSFRISNEVYGYVPLLDEMCMKKDSYQPDGGLSLLDGMLCFLTTTTTGFSLGSFKLWAMKDYNVKESYIVLFTIQLNDLVIAKPR</sequence>
<evidence type="ECO:0008006" key="3">
    <source>
        <dbReference type="Google" id="ProtNLM"/>
    </source>
</evidence>
<accession>A0A2G2WYU8</accession>
<name>A0A2G2WYU8_CAPBA</name>
<comment type="caution">
    <text evidence="1">The sequence shown here is derived from an EMBL/GenBank/DDBJ whole genome shotgun (WGS) entry which is preliminary data.</text>
</comment>
<proteinExistence type="predicted"/>
<evidence type="ECO:0000313" key="1">
    <source>
        <dbReference type="EMBL" id="PHT50424.1"/>
    </source>
</evidence>
<dbReference type="OrthoDB" id="5314306at2759"/>
<dbReference type="AlphaFoldDB" id="A0A2G2WYU8"/>
<evidence type="ECO:0000313" key="2">
    <source>
        <dbReference type="Proteomes" id="UP000224567"/>
    </source>
</evidence>
<dbReference type="STRING" id="33114.A0A2G2WYU8"/>
<dbReference type="Proteomes" id="UP000224567">
    <property type="component" value="Unassembled WGS sequence"/>
</dbReference>
<reference evidence="2" key="2">
    <citation type="journal article" date="2017" name="J. Anim. Genet.">
        <title>Multiple reference genome sequences of hot pepper reveal the massive evolution of plant disease resistance genes by retroduplication.</title>
        <authorList>
            <person name="Kim S."/>
            <person name="Park J."/>
            <person name="Yeom S.-I."/>
            <person name="Kim Y.-M."/>
            <person name="Seo E."/>
            <person name="Kim K.-T."/>
            <person name="Kim M.-S."/>
            <person name="Lee J.M."/>
            <person name="Cheong K."/>
            <person name="Shin H.-S."/>
            <person name="Kim S.-B."/>
            <person name="Han K."/>
            <person name="Lee J."/>
            <person name="Park M."/>
            <person name="Lee H.-A."/>
            <person name="Lee H.-Y."/>
            <person name="Lee Y."/>
            <person name="Oh S."/>
            <person name="Lee J.H."/>
            <person name="Choi E."/>
            <person name="Choi E."/>
            <person name="Lee S.E."/>
            <person name="Jeon J."/>
            <person name="Kim H."/>
            <person name="Choi G."/>
            <person name="Song H."/>
            <person name="Lee J."/>
            <person name="Lee S.-C."/>
            <person name="Kwon J.-K."/>
            <person name="Lee H.-Y."/>
            <person name="Koo N."/>
            <person name="Hong Y."/>
            <person name="Kim R.W."/>
            <person name="Kang W.-H."/>
            <person name="Huh J.H."/>
            <person name="Kang B.-C."/>
            <person name="Yang T.-J."/>
            <person name="Lee Y.-H."/>
            <person name="Bennetzen J.L."/>
            <person name="Choi D."/>
        </authorList>
    </citation>
    <scope>NUCLEOTIDE SEQUENCE [LARGE SCALE GENOMIC DNA]</scope>
    <source>
        <strain evidence="2">cv. PBC81</strain>
    </source>
</reference>
<reference evidence="1 2" key="1">
    <citation type="journal article" date="2017" name="Genome Biol.">
        <title>New reference genome sequences of hot pepper reveal the massive evolution of plant disease-resistance genes by retroduplication.</title>
        <authorList>
            <person name="Kim S."/>
            <person name="Park J."/>
            <person name="Yeom S.I."/>
            <person name="Kim Y.M."/>
            <person name="Seo E."/>
            <person name="Kim K.T."/>
            <person name="Kim M.S."/>
            <person name="Lee J.M."/>
            <person name="Cheong K."/>
            <person name="Shin H.S."/>
            <person name="Kim S.B."/>
            <person name="Han K."/>
            <person name="Lee J."/>
            <person name="Park M."/>
            <person name="Lee H.A."/>
            <person name="Lee H.Y."/>
            <person name="Lee Y."/>
            <person name="Oh S."/>
            <person name="Lee J.H."/>
            <person name="Choi E."/>
            <person name="Choi E."/>
            <person name="Lee S.E."/>
            <person name="Jeon J."/>
            <person name="Kim H."/>
            <person name="Choi G."/>
            <person name="Song H."/>
            <person name="Lee J."/>
            <person name="Lee S.C."/>
            <person name="Kwon J.K."/>
            <person name="Lee H.Y."/>
            <person name="Koo N."/>
            <person name="Hong Y."/>
            <person name="Kim R.W."/>
            <person name="Kang W.H."/>
            <person name="Huh J.H."/>
            <person name="Kang B.C."/>
            <person name="Yang T.J."/>
            <person name="Lee Y.H."/>
            <person name="Bennetzen J.L."/>
            <person name="Choi D."/>
        </authorList>
    </citation>
    <scope>NUCLEOTIDE SEQUENCE [LARGE SCALE GENOMIC DNA]</scope>
    <source>
        <strain evidence="2">cv. PBC81</strain>
    </source>
</reference>
<gene>
    <name evidence="1" type="ORF">CQW23_10171</name>
</gene>